<evidence type="ECO:0008006" key="4">
    <source>
        <dbReference type="Google" id="ProtNLM"/>
    </source>
</evidence>
<protein>
    <recommendedName>
        <fullName evidence="4">Tropomyosin</fullName>
    </recommendedName>
</protein>
<evidence type="ECO:0000313" key="2">
    <source>
        <dbReference type="EMBL" id="CAG2054142.1"/>
    </source>
</evidence>
<dbReference type="PANTHER" id="PTHR34343:SF1">
    <property type="entry name" value="SEROLOGICALLY DEFINED COLON CANCER ANTIGEN 8"/>
    <property type="match status" value="1"/>
</dbReference>
<evidence type="ECO:0000256" key="1">
    <source>
        <dbReference type="SAM" id="Coils"/>
    </source>
</evidence>
<name>A0ABN7NGZ4_TIMPD</name>
<keyword evidence="1" id="KW-0175">Coiled coil</keyword>
<dbReference type="EMBL" id="CAJPIN010001012">
    <property type="protein sequence ID" value="CAG2054142.1"/>
    <property type="molecule type" value="Genomic_DNA"/>
</dbReference>
<feature type="coiled-coil region" evidence="1">
    <location>
        <begin position="64"/>
        <end position="213"/>
    </location>
</feature>
<organism evidence="2 3">
    <name type="scientific">Timema podura</name>
    <name type="common">Walking stick</name>
    <dbReference type="NCBI Taxonomy" id="61482"/>
    <lineage>
        <taxon>Eukaryota</taxon>
        <taxon>Metazoa</taxon>
        <taxon>Ecdysozoa</taxon>
        <taxon>Arthropoda</taxon>
        <taxon>Hexapoda</taxon>
        <taxon>Insecta</taxon>
        <taxon>Pterygota</taxon>
        <taxon>Neoptera</taxon>
        <taxon>Polyneoptera</taxon>
        <taxon>Phasmatodea</taxon>
        <taxon>Timematodea</taxon>
        <taxon>Timematoidea</taxon>
        <taxon>Timematidae</taxon>
        <taxon>Timema</taxon>
    </lineage>
</organism>
<accession>A0ABN7NGZ4</accession>
<evidence type="ECO:0000313" key="3">
    <source>
        <dbReference type="Proteomes" id="UP001153148"/>
    </source>
</evidence>
<comment type="caution">
    <text evidence="2">The sequence shown here is derived from an EMBL/GenBank/DDBJ whole genome shotgun (WGS) entry which is preliminary data.</text>
</comment>
<dbReference type="PANTHER" id="PTHR34343">
    <property type="entry name" value="SEROLOGICALLY DEFINED COLON CANCER ANTIGEN 8"/>
    <property type="match status" value="1"/>
</dbReference>
<sequence>MSRRKLSQFKPHFKIWCNLRPDRPCHSIGTIPHGRGDMLKNDHREKMEGNSMVERKVYDNSREKDELSDKVLKLQATLTQFREKEADASLKAKRSLDVVDQTQFEKAQLSLAQADLEVRRLKEELDRQHDKLRELLQEQARKIQDERTQAERRYAQQVEQLSTELAAQWDNSSRLQLELEKQRRTEQELRRDLQQKIATVEELKKELSSKTCE</sequence>
<dbReference type="Proteomes" id="UP001153148">
    <property type="component" value="Unassembled WGS sequence"/>
</dbReference>
<dbReference type="InterPro" id="IPR031887">
    <property type="entry name" value="SDCCAG8"/>
</dbReference>
<reference evidence="2" key="1">
    <citation type="submission" date="2021-03" db="EMBL/GenBank/DDBJ databases">
        <authorList>
            <person name="Tran Van P."/>
        </authorList>
    </citation>
    <scope>NUCLEOTIDE SEQUENCE</scope>
</reference>
<keyword evidence="3" id="KW-1185">Reference proteome</keyword>
<proteinExistence type="predicted"/>
<gene>
    <name evidence="2" type="ORF">TPAB3V08_LOCUS1177</name>
</gene>